<accession>A0A7J6X0A6</accession>
<evidence type="ECO:0000313" key="2">
    <source>
        <dbReference type="Proteomes" id="UP000554482"/>
    </source>
</evidence>
<evidence type="ECO:0000313" key="1">
    <source>
        <dbReference type="EMBL" id="KAF5202265.1"/>
    </source>
</evidence>
<protein>
    <submittedName>
        <fullName evidence="1">Uncharacterized protein</fullName>
    </submittedName>
</protein>
<organism evidence="1 2">
    <name type="scientific">Thalictrum thalictroides</name>
    <name type="common">Rue-anemone</name>
    <name type="synonym">Anemone thalictroides</name>
    <dbReference type="NCBI Taxonomy" id="46969"/>
    <lineage>
        <taxon>Eukaryota</taxon>
        <taxon>Viridiplantae</taxon>
        <taxon>Streptophyta</taxon>
        <taxon>Embryophyta</taxon>
        <taxon>Tracheophyta</taxon>
        <taxon>Spermatophyta</taxon>
        <taxon>Magnoliopsida</taxon>
        <taxon>Ranunculales</taxon>
        <taxon>Ranunculaceae</taxon>
        <taxon>Thalictroideae</taxon>
        <taxon>Thalictrum</taxon>
    </lineage>
</organism>
<dbReference type="EMBL" id="JABWDY010008371">
    <property type="protein sequence ID" value="KAF5202265.1"/>
    <property type="molecule type" value="Genomic_DNA"/>
</dbReference>
<keyword evidence="2" id="KW-1185">Reference proteome</keyword>
<reference evidence="1 2" key="1">
    <citation type="submission" date="2020-06" db="EMBL/GenBank/DDBJ databases">
        <title>Transcriptomic and genomic resources for Thalictrum thalictroides and T. hernandezii: Facilitating candidate gene discovery in an emerging model plant lineage.</title>
        <authorList>
            <person name="Arias T."/>
            <person name="Riano-Pachon D.M."/>
            <person name="Di Stilio V.S."/>
        </authorList>
    </citation>
    <scope>NUCLEOTIDE SEQUENCE [LARGE SCALE GENOMIC DNA]</scope>
    <source>
        <strain evidence="2">cv. WT478/WT964</strain>
        <tissue evidence="1">Leaves</tissue>
    </source>
</reference>
<name>A0A7J6X0A6_THATH</name>
<sequence>MGHVTKDSSQISAGESVSVGENIQGCLLEASEDAIAKGSIPSVRSQVSIKFSLESSSTSSLKKSLQYNNDTQSFDSVYITATSYDLGEEFVEEELEVIDSDIQTDENNDKPFKCNQNPGLRALIFKISNRAALKKTWMKSK</sequence>
<gene>
    <name evidence="1" type="ORF">FRX31_008148</name>
</gene>
<comment type="caution">
    <text evidence="1">The sequence shown here is derived from an EMBL/GenBank/DDBJ whole genome shotgun (WGS) entry which is preliminary data.</text>
</comment>
<dbReference type="AlphaFoldDB" id="A0A7J6X0A6"/>
<dbReference type="Proteomes" id="UP000554482">
    <property type="component" value="Unassembled WGS sequence"/>
</dbReference>
<proteinExistence type="predicted"/>